<evidence type="ECO:0000259" key="1">
    <source>
        <dbReference type="Pfam" id="PF04577"/>
    </source>
</evidence>
<protein>
    <submittedName>
        <fullName evidence="2">DUF563 domain-containing protein</fullName>
    </submittedName>
</protein>
<dbReference type="EMBL" id="SMSI01000001">
    <property type="protein sequence ID" value="TDH38735.1"/>
    <property type="molecule type" value="Genomic_DNA"/>
</dbReference>
<dbReference type="Pfam" id="PF13704">
    <property type="entry name" value="Glyco_tranf_2_4"/>
    <property type="match status" value="1"/>
</dbReference>
<comment type="caution">
    <text evidence="2">The sequence shown here is derived from an EMBL/GenBank/DDBJ whole genome shotgun (WGS) entry which is preliminary data.</text>
</comment>
<dbReference type="InterPro" id="IPR049625">
    <property type="entry name" value="Glyco_transf_61_cat"/>
</dbReference>
<keyword evidence="3" id="KW-1185">Reference proteome</keyword>
<name>A0A4V3A7G5_9HYPH</name>
<evidence type="ECO:0000313" key="3">
    <source>
        <dbReference type="Proteomes" id="UP000295131"/>
    </source>
</evidence>
<dbReference type="Pfam" id="PF04577">
    <property type="entry name" value="Glyco_transf_61"/>
    <property type="match status" value="1"/>
</dbReference>
<accession>A0A4V3A7G5</accession>
<dbReference type="AlphaFoldDB" id="A0A4V3A7G5"/>
<dbReference type="Proteomes" id="UP000295131">
    <property type="component" value="Unassembled WGS sequence"/>
</dbReference>
<organism evidence="2 3">
    <name type="scientific">Pseudohoeflea suaedae</name>
    <dbReference type="NCBI Taxonomy" id="877384"/>
    <lineage>
        <taxon>Bacteria</taxon>
        <taxon>Pseudomonadati</taxon>
        <taxon>Pseudomonadota</taxon>
        <taxon>Alphaproteobacteria</taxon>
        <taxon>Hyphomicrobiales</taxon>
        <taxon>Rhizobiaceae</taxon>
        <taxon>Pseudohoeflea</taxon>
    </lineage>
</organism>
<feature type="domain" description="Glycosyltransferase 61 catalytic" evidence="1">
    <location>
        <begin position="430"/>
        <end position="610"/>
    </location>
</feature>
<evidence type="ECO:0000313" key="2">
    <source>
        <dbReference type="EMBL" id="TDH38735.1"/>
    </source>
</evidence>
<gene>
    <name evidence="2" type="ORF">E2A64_06465</name>
</gene>
<sequence>MNSLAIVMMQRNEGELLSSWIKYHQDIVAPEDIHILDNNSDDISTLFYLSEAKKAGCNVTYGIEDFEKKGRIVSELIGNLTETYKYVAPLDCDEFIGVLDNSFQFQNDIESIISELDRSSGELEIYLRVQESIWNIPFSTKGYHLPIKKIIVSRMRNPRLDLGFHLYDWYTNGPTVPPETIRTSRICYLHYHNGPFERVITSARRKLAQRLDGFTKKDFENYKGAGKHLLRYFTISEQEYMESFPQATHDLSAAFLNKGGDMPFVARDILLRTAKTWSDNNHALQLAKWTEIPKAEVNETPQGPTIVHLAEAGTATRKPPFAVHDPEELGLCDNLRNPIEVKVSSREVLVLPRSRLFGQRMLASNGHLYSDFELNSNHIDRYINNRFDVRQSEYQLSAGADGYWSNKLQSDPIKIEGRTALVSSSEPVNYGAWLIRVIPKIEAVRRLFKSDVRFAVFAERDWQREILSHLGIGEDRLIRQHFGKTYELEQAVVPNWPNRHKYLDTHTLQALGHIRDEALASDTRTDRAKAIYVSRRSWGAAAPSAIKRREFLNGEEFEIALASRGIKIVEPEKDGFEETIRNFASAELVIGPQGSGLFNCVFCFPGTTVIDIEHLPNFLEGHSNLFASCNLNYALIVARAIDDAGADPVHRSFSLNIPAALAFIDGILEGRYR</sequence>
<dbReference type="GO" id="GO:0016757">
    <property type="term" value="F:glycosyltransferase activity"/>
    <property type="evidence" value="ECO:0007669"/>
    <property type="project" value="InterPro"/>
</dbReference>
<proteinExistence type="predicted"/>
<dbReference type="OrthoDB" id="7169123at2"/>
<reference evidence="2 3" key="1">
    <citation type="journal article" date="2013" name="Int. J. Syst. Evol. Microbiol.">
        <title>Hoeflea suaedae sp. nov., an endophytic bacterium isolated from the root of the halophyte Suaeda maritima.</title>
        <authorList>
            <person name="Chung E.J."/>
            <person name="Park J.A."/>
            <person name="Pramanik P."/>
            <person name="Bibi F."/>
            <person name="Jeon C.O."/>
            <person name="Chung Y.R."/>
        </authorList>
    </citation>
    <scope>NUCLEOTIDE SEQUENCE [LARGE SCALE GENOMIC DNA]</scope>
    <source>
        <strain evidence="2 3">YC6898</strain>
    </source>
</reference>
<dbReference type="RefSeq" id="WP_133283569.1">
    <property type="nucleotide sequence ID" value="NZ_SMSI01000001.1"/>
</dbReference>